<comment type="similarity">
    <text evidence="1">Belongs to the CWF19 family.</text>
</comment>
<dbReference type="InterPro" id="IPR006768">
    <property type="entry name" value="Cwf19-like_C_dom-1"/>
</dbReference>
<dbReference type="Pfam" id="PF04676">
    <property type="entry name" value="CwfJ_C_2"/>
    <property type="match status" value="1"/>
</dbReference>
<proteinExistence type="inferred from homology"/>
<dbReference type="InterPro" id="IPR006767">
    <property type="entry name" value="Cwf19-like_C_dom-2"/>
</dbReference>
<dbReference type="InterPro" id="IPR040194">
    <property type="entry name" value="Cwf19-like"/>
</dbReference>
<dbReference type="Proteomes" id="UP000580250">
    <property type="component" value="Unassembled WGS sequence"/>
</dbReference>
<reference evidence="5 6" key="1">
    <citation type="submission" date="2020-08" db="EMBL/GenBank/DDBJ databases">
        <authorList>
            <person name="Koutsovoulos G."/>
            <person name="Danchin GJ E."/>
        </authorList>
    </citation>
    <scope>NUCLEOTIDE SEQUENCE [LARGE SCALE GENOMIC DNA]</scope>
</reference>
<organism evidence="5 6">
    <name type="scientific">Meloidogyne enterolobii</name>
    <name type="common">Root-knot nematode worm</name>
    <name type="synonym">Meloidogyne mayaguensis</name>
    <dbReference type="NCBI Taxonomy" id="390850"/>
    <lineage>
        <taxon>Eukaryota</taxon>
        <taxon>Metazoa</taxon>
        <taxon>Ecdysozoa</taxon>
        <taxon>Nematoda</taxon>
        <taxon>Chromadorea</taxon>
        <taxon>Rhabditida</taxon>
        <taxon>Tylenchina</taxon>
        <taxon>Tylenchomorpha</taxon>
        <taxon>Tylenchoidea</taxon>
        <taxon>Meloidogynidae</taxon>
        <taxon>Meloidogyninae</taxon>
        <taxon>Meloidogyne</taxon>
    </lineage>
</organism>
<evidence type="ECO:0000259" key="3">
    <source>
        <dbReference type="Pfam" id="PF04676"/>
    </source>
</evidence>
<evidence type="ECO:0000256" key="1">
    <source>
        <dbReference type="ARBA" id="ARBA00006795"/>
    </source>
</evidence>
<comment type="caution">
    <text evidence="5">The sequence shown here is derived from an EMBL/GenBank/DDBJ whole genome shotgun (WGS) entry which is preliminary data.</text>
</comment>
<dbReference type="GO" id="GO:0061632">
    <property type="term" value="F:RNA lariat debranching enzyme activator activity"/>
    <property type="evidence" value="ECO:0007669"/>
    <property type="project" value="TreeGrafter"/>
</dbReference>
<dbReference type="GO" id="GO:0000398">
    <property type="term" value="P:mRNA splicing, via spliceosome"/>
    <property type="evidence" value="ECO:0007669"/>
    <property type="project" value="TreeGrafter"/>
</dbReference>
<dbReference type="Pfam" id="PF04677">
    <property type="entry name" value="CwfJ_C_1"/>
    <property type="match status" value="1"/>
</dbReference>
<dbReference type="GO" id="GO:0071014">
    <property type="term" value="C:post-mRNA release spliceosomal complex"/>
    <property type="evidence" value="ECO:0007669"/>
    <property type="project" value="TreeGrafter"/>
</dbReference>
<protein>
    <submittedName>
        <fullName evidence="5">Uncharacterized protein</fullName>
    </submittedName>
</protein>
<gene>
    <name evidence="5" type="ORF">MENT_LOCUS9106</name>
</gene>
<dbReference type="AlphaFoldDB" id="A0A6V7U8L8"/>
<dbReference type="EMBL" id="CAJEWN010000040">
    <property type="protein sequence ID" value="CAD2147828.1"/>
    <property type="molecule type" value="Genomic_DNA"/>
</dbReference>
<sequence>MLLYLIFFEYFEDYLNFFIKIFSRMRSNTNLGNDKKRQVKVLCSGDVNGNFKQLIARIALVNQKAGPFDILFCVGEFFGPDNDENEKVINGEIDFPVPTYILGPCCPSTSTYYPAESVEFSQSLTYLGKKGTLMTANGLLIGYFSGIEAPAMSTQTLPFQFDSRSIDDLLTPLAASSGFMGVDILLTSIWPANVWLHSTNQPSIEPSNTSKLLARLASGLRPRYHFAGQGIHYERSPYRNHRVLLEPAQHVTRFIGLASVNNTNKQKWLYAFSCTPMRELSRDELVAQPDNSTEFPYMEILKEYLHNKAIEDEKRRREEGNSVQYRFDNNNYEEEEHQEEFQGRRKGKRRGGENYNEKRPKIDPSTCWFCLSNIDAEKHLIVSVGTSCYTAMPKGPLMERHLLVMSIGHIQSLVVAPAEVRDEVNKFKDAYCLFSDRNNEVVCVFERNYKTEHMQIQFVPIPKSKAKSLRSTFLNAAQLKNIEFCILGENEQVWDLLNEGSPYFYVELPDGTKMLSRTMSRFPLQFGREVLASKALLDCEDHIDWRNCSLEKDKEIELVTKLKNGFKPFDFTNTEDSDEDD</sequence>
<evidence type="ECO:0000313" key="6">
    <source>
        <dbReference type="Proteomes" id="UP000580250"/>
    </source>
</evidence>
<feature type="region of interest" description="Disordered" evidence="2">
    <location>
        <begin position="330"/>
        <end position="357"/>
    </location>
</feature>
<dbReference type="OrthoDB" id="444325at2759"/>
<dbReference type="PANTHER" id="PTHR12072:SF4">
    <property type="entry name" value="CWF19-LIKE PROTEIN 1"/>
    <property type="match status" value="1"/>
</dbReference>
<feature type="domain" description="Cwf19-like C-terminal" evidence="4">
    <location>
        <begin position="356"/>
        <end position="473"/>
    </location>
</feature>
<name>A0A6V7U8L8_MELEN</name>
<accession>A0A6V7U8L8</accession>
<evidence type="ECO:0000256" key="2">
    <source>
        <dbReference type="SAM" id="MobiDB-lite"/>
    </source>
</evidence>
<feature type="domain" description="Cwf19-like protein C-terminal" evidence="3">
    <location>
        <begin position="491"/>
        <end position="572"/>
    </location>
</feature>
<evidence type="ECO:0000313" key="5">
    <source>
        <dbReference type="EMBL" id="CAD2147828.1"/>
    </source>
</evidence>
<dbReference type="PANTHER" id="PTHR12072">
    <property type="entry name" value="CWF19, CELL CYCLE CONTROL PROTEIN"/>
    <property type="match status" value="1"/>
</dbReference>
<dbReference type="CDD" id="cd07380">
    <property type="entry name" value="MPP_CWF19_N"/>
    <property type="match status" value="1"/>
</dbReference>
<evidence type="ECO:0000259" key="4">
    <source>
        <dbReference type="Pfam" id="PF04677"/>
    </source>
</evidence>